<name>A0A2G8JWL0_STIJA</name>
<proteinExistence type="predicted"/>
<evidence type="ECO:0000313" key="1">
    <source>
        <dbReference type="EMBL" id="PIK40128.1"/>
    </source>
</evidence>
<organism evidence="1 2">
    <name type="scientific">Stichopus japonicus</name>
    <name type="common">Sea cucumber</name>
    <dbReference type="NCBI Taxonomy" id="307972"/>
    <lineage>
        <taxon>Eukaryota</taxon>
        <taxon>Metazoa</taxon>
        <taxon>Echinodermata</taxon>
        <taxon>Eleutherozoa</taxon>
        <taxon>Echinozoa</taxon>
        <taxon>Holothuroidea</taxon>
        <taxon>Aspidochirotacea</taxon>
        <taxon>Aspidochirotida</taxon>
        <taxon>Stichopodidae</taxon>
        <taxon>Apostichopus</taxon>
    </lineage>
</organism>
<keyword evidence="2" id="KW-1185">Reference proteome</keyword>
<gene>
    <name evidence="1" type="ORF">BSL78_23029</name>
</gene>
<protein>
    <submittedName>
        <fullName evidence="1">Uncharacterized protein</fullName>
    </submittedName>
</protein>
<dbReference type="Proteomes" id="UP000230750">
    <property type="component" value="Unassembled WGS sequence"/>
</dbReference>
<dbReference type="PANTHER" id="PTHR47331">
    <property type="entry name" value="PHD-TYPE DOMAIN-CONTAINING PROTEIN"/>
    <property type="match status" value="1"/>
</dbReference>
<dbReference type="OrthoDB" id="6434680at2759"/>
<comment type="caution">
    <text evidence="1">The sequence shown here is derived from an EMBL/GenBank/DDBJ whole genome shotgun (WGS) entry which is preliminary data.</text>
</comment>
<dbReference type="AlphaFoldDB" id="A0A2G8JWL0"/>
<sequence length="188" mass="21643">MIWQDYIYSGKSDEPIAVRCPFGWFIQGGRSAGSATLSNYVNVSAIGPIEEFIGLETVGLEPKKCKCSSDLLNKGATEAMQQSVSQLSDGSYEIQLPWKKSPDDLPDNYDYAVKRLRSLENQFKNRQVEWETYCKQMRDQLNRGVSRYVTERELQNDRAWKENVVPASFCSKERLKDHPRQSLYERKG</sequence>
<dbReference type="EMBL" id="MRZV01001160">
    <property type="protein sequence ID" value="PIK40128.1"/>
    <property type="molecule type" value="Genomic_DNA"/>
</dbReference>
<accession>A0A2G8JWL0</accession>
<reference evidence="1 2" key="1">
    <citation type="journal article" date="2017" name="PLoS Biol.">
        <title>The sea cucumber genome provides insights into morphological evolution and visceral regeneration.</title>
        <authorList>
            <person name="Zhang X."/>
            <person name="Sun L."/>
            <person name="Yuan J."/>
            <person name="Sun Y."/>
            <person name="Gao Y."/>
            <person name="Zhang L."/>
            <person name="Li S."/>
            <person name="Dai H."/>
            <person name="Hamel J.F."/>
            <person name="Liu C."/>
            <person name="Yu Y."/>
            <person name="Liu S."/>
            <person name="Lin W."/>
            <person name="Guo K."/>
            <person name="Jin S."/>
            <person name="Xu P."/>
            <person name="Storey K.B."/>
            <person name="Huan P."/>
            <person name="Zhang T."/>
            <person name="Zhou Y."/>
            <person name="Zhang J."/>
            <person name="Lin C."/>
            <person name="Li X."/>
            <person name="Xing L."/>
            <person name="Huo D."/>
            <person name="Sun M."/>
            <person name="Wang L."/>
            <person name="Mercier A."/>
            <person name="Li F."/>
            <person name="Yang H."/>
            <person name="Xiang J."/>
        </authorList>
    </citation>
    <scope>NUCLEOTIDE SEQUENCE [LARGE SCALE GENOMIC DNA]</scope>
    <source>
        <strain evidence="1">Shaxun</strain>
        <tissue evidence="1">Muscle</tissue>
    </source>
</reference>
<dbReference type="PANTHER" id="PTHR47331:SF1">
    <property type="entry name" value="GAG-LIKE PROTEIN"/>
    <property type="match status" value="1"/>
</dbReference>
<evidence type="ECO:0000313" key="2">
    <source>
        <dbReference type="Proteomes" id="UP000230750"/>
    </source>
</evidence>